<feature type="region of interest" description="Disordered" evidence="1">
    <location>
        <begin position="49"/>
        <end position="88"/>
    </location>
</feature>
<sequence>MMTRVPQHVDMANRKRKREPKDSGSGNMMESLTCLFPLTMGSTSCFPMPPIPISGSNFLSELSYPRKPGRGRMKETKSSRNGNIEESN</sequence>
<evidence type="ECO:0000256" key="1">
    <source>
        <dbReference type="SAM" id="MobiDB-lite"/>
    </source>
</evidence>
<dbReference type="AlphaFoldDB" id="A0AAQ3X4Q1"/>
<organism evidence="2 3">
    <name type="scientific">Paspalum notatum var. saurae</name>
    <dbReference type="NCBI Taxonomy" id="547442"/>
    <lineage>
        <taxon>Eukaryota</taxon>
        <taxon>Viridiplantae</taxon>
        <taxon>Streptophyta</taxon>
        <taxon>Embryophyta</taxon>
        <taxon>Tracheophyta</taxon>
        <taxon>Spermatophyta</taxon>
        <taxon>Magnoliopsida</taxon>
        <taxon>Liliopsida</taxon>
        <taxon>Poales</taxon>
        <taxon>Poaceae</taxon>
        <taxon>PACMAD clade</taxon>
        <taxon>Panicoideae</taxon>
        <taxon>Andropogonodae</taxon>
        <taxon>Paspaleae</taxon>
        <taxon>Paspalinae</taxon>
        <taxon>Paspalum</taxon>
    </lineage>
</organism>
<evidence type="ECO:0000313" key="2">
    <source>
        <dbReference type="EMBL" id="WVZ85723.1"/>
    </source>
</evidence>
<reference evidence="2 3" key="1">
    <citation type="submission" date="2024-02" db="EMBL/GenBank/DDBJ databases">
        <title>High-quality chromosome-scale genome assembly of Pensacola bahiagrass (Paspalum notatum Flugge var. saurae).</title>
        <authorList>
            <person name="Vega J.M."/>
            <person name="Podio M."/>
            <person name="Orjuela J."/>
            <person name="Siena L.A."/>
            <person name="Pessino S.C."/>
            <person name="Combes M.C."/>
            <person name="Mariac C."/>
            <person name="Albertini E."/>
            <person name="Pupilli F."/>
            <person name="Ortiz J.P.A."/>
            <person name="Leblanc O."/>
        </authorList>
    </citation>
    <scope>NUCLEOTIDE SEQUENCE [LARGE SCALE GENOMIC DNA]</scope>
    <source>
        <strain evidence="2">R1</strain>
        <tissue evidence="2">Leaf</tissue>
    </source>
</reference>
<feature type="compositionally biased region" description="Polar residues" evidence="1">
    <location>
        <begin position="79"/>
        <end position="88"/>
    </location>
</feature>
<dbReference type="Proteomes" id="UP001341281">
    <property type="component" value="Chromosome 07"/>
</dbReference>
<protein>
    <submittedName>
        <fullName evidence="2">Uncharacterized protein</fullName>
    </submittedName>
</protein>
<evidence type="ECO:0000313" key="3">
    <source>
        <dbReference type="Proteomes" id="UP001341281"/>
    </source>
</evidence>
<accession>A0AAQ3X4Q1</accession>
<proteinExistence type="predicted"/>
<gene>
    <name evidence="2" type="ORF">U9M48_032613</name>
</gene>
<dbReference type="EMBL" id="CP144751">
    <property type="protein sequence ID" value="WVZ85723.1"/>
    <property type="molecule type" value="Genomic_DNA"/>
</dbReference>
<name>A0AAQ3X4Q1_PASNO</name>
<feature type="region of interest" description="Disordered" evidence="1">
    <location>
        <begin position="1"/>
        <end position="29"/>
    </location>
</feature>
<keyword evidence="3" id="KW-1185">Reference proteome</keyword>